<reference evidence="2" key="2">
    <citation type="submission" date="2016-05" db="EMBL/GenBank/DDBJ databases">
        <authorList>
            <person name="Lavstsen T."/>
            <person name="Jespersen J.S."/>
        </authorList>
    </citation>
    <scope>NUCLEOTIDE SEQUENCE [LARGE SCALE GENOMIC DNA]</scope>
</reference>
<name>A0A1A8VQJ7_PLAOA</name>
<accession>A0A1A8VQJ7</accession>
<dbReference type="Proteomes" id="UP000078560">
    <property type="component" value="Unassembled WGS sequence"/>
</dbReference>
<dbReference type="Proteomes" id="UP000078546">
    <property type="component" value="Unassembled WGS sequence"/>
</dbReference>
<evidence type="ECO:0000313" key="3">
    <source>
        <dbReference type="Proteomes" id="UP000078546"/>
    </source>
</evidence>
<dbReference type="EMBL" id="FLQV01000110">
    <property type="protein sequence ID" value="SBS81574.1"/>
    <property type="molecule type" value="Genomic_DNA"/>
</dbReference>
<evidence type="ECO:0000313" key="4">
    <source>
        <dbReference type="Proteomes" id="UP000078560"/>
    </source>
</evidence>
<sequence>MISLRKGKLSYVGKYIYPLKYLSIKSNFASINFNSKNTKKKESSRSKAHFLFNDTLSVYDRLILFKILPKERNVNCGKIKSKVVYKYLLNEFKKCFNYISFNDIIQSIKIFEELEKHFRDDCDSFIAVKNVDKNVLCKANEFEFSEKDPTFHRREVLGKICNKLIKHVHELCGNELIHFIIYFYRWNKNDNCLTLFYNFYFNHVFENLYLFDHDIYKILFIFNTYITNNGERAVFDEYLMRKNERNVYYFVKLKNLENYAIKMSKAEIYKNCYHMLSENIDKIDSQKVLNILKLYMDNLIFNININHKITDSLHKNLISENIEYLIKLINIYSILIKKEKYDNALIISKLKEVILCICKLLRGRTNQKKVLCDVNYSTLLNSVNNKNILNKVIDKNFILLYEYLLKAFFNIKFANLQSLSISLVSIKNIYFALLKSKYYTISESFLATMKFSLNISNNILEKCIQMKNKSAEHIISSNRMQKDANLGNTKEVKTLGRSEYNFYKIESYADFNFKLKISDLLSIKILSNSFVKINSIYNSYDFFLLFNNILCILYYFIVNKNTIRKHNDTYVYILNDLSFVYRNIKSRNIGIDLITTNVKELVCKNIIKVSSLYIKNLHEENNFVRDQYVCSLIFLNNLFFDRFVLFNYINNIWHHVYKAYNYFKCNKMINEDIISLLLLSCSKFQFFIENNSSSRYNRKELMDLKYNIIDDLTKNYLNRYKYISLDNLSKILISLSNSKYRYEINEISLLKSLENEITKVQGESKGNYVCVSEPGYNNSNKKLEDIRSEKKKHDLFVNMSKIIECLIKLDLFLHLKEKTFCLHMYEKTFCNMYLKENMLKKLLYIANNLYVYELYGFVCEILERSLGGHENFSYNFSKNVESRVFEKIICLISEDDYIEISNTFFVLFFDYLEVLNNEKCRNFLICSPKWDIHSTNIKHMEGKNIDIILSNNKYIQSGNIDTDTTTNNGIIENVVNIANADGVKRKCHEENKENNNQSNTNASISKNNHVEDVSIRGSIMDILKFLKIDGKKLILFQLYIYLSNSRMFKQTNMSSSVFHTEIFRILKCMNKGYLCMENFQIQNEEGTFLYSIDIVLLRMNQRAGV</sequence>
<dbReference type="EMBL" id="FLQU01000091">
    <property type="protein sequence ID" value="SBS80670.1"/>
    <property type="molecule type" value="Genomic_DNA"/>
</dbReference>
<gene>
    <name evidence="2" type="ORF">POVCU1_005820</name>
    <name evidence="1" type="ORF">POVCU2_0006510</name>
</gene>
<evidence type="ECO:0000313" key="1">
    <source>
        <dbReference type="EMBL" id="SBS80670.1"/>
    </source>
</evidence>
<organism evidence="2 3">
    <name type="scientific">Plasmodium ovale curtisi</name>
    <dbReference type="NCBI Taxonomy" id="864141"/>
    <lineage>
        <taxon>Eukaryota</taxon>
        <taxon>Sar</taxon>
        <taxon>Alveolata</taxon>
        <taxon>Apicomplexa</taxon>
        <taxon>Aconoidasida</taxon>
        <taxon>Haemosporida</taxon>
        <taxon>Plasmodiidae</taxon>
        <taxon>Plasmodium</taxon>
        <taxon>Plasmodium (Plasmodium)</taxon>
    </lineage>
</organism>
<protein>
    <submittedName>
        <fullName evidence="2">Uncharacterized protein</fullName>
    </submittedName>
</protein>
<dbReference type="VEuPathDB" id="PlasmoDB:PocGH01_04019100"/>
<dbReference type="AlphaFoldDB" id="A0A1A8VQJ7"/>
<proteinExistence type="predicted"/>
<reference evidence="3 4" key="1">
    <citation type="submission" date="2016-05" db="EMBL/GenBank/DDBJ databases">
        <authorList>
            <person name="Naeem Raeece"/>
        </authorList>
    </citation>
    <scope>NUCLEOTIDE SEQUENCE [LARGE SCALE GENOMIC DNA]</scope>
</reference>
<evidence type="ECO:0000313" key="2">
    <source>
        <dbReference type="EMBL" id="SBS81574.1"/>
    </source>
</evidence>